<feature type="transmembrane region" description="Helical" evidence="6">
    <location>
        <begin position="54"/>
        <end position="72"/>
    </location>
</feature>
<organism evidence="7 8">
    <name type="scientific">Shewanella morhuae</name>
    <dbReference type="NCBI Taxonomy" id="365591"/>
    <lineage>
        <taxon>Bacteria</taxon>
        <taxon>Pseudomonadati</taxon>
        <taxon>Pseudomonadota</taxon>
        <taxon>Gammaproteobacteria</taxon>
        <taxon>Alteromonadales</taxon>
        <taxon>Shewanellaceae</taxon>
        <taxon>Shewanella</taxon>
    </lineage>
</organism>
<accession>A0A379ZF54</accession>
<evidence type="ECO:0000256" key="4">
    <source>
        <dbReference type="ARBA" id="ARBA00022989"/>
    </source>
</evidence>
<comment type="similarity">
    <text evidence="2 6">Belongs to the 4-toluene sulfonate uptake permease (TSUP) (TC 2.A.102) family.</text>
</comment>
<name>A0A1N6TZK2_9GAMM</name>
<dbReference type="InterPro" id="IPR002781">
    <property type="entry name" value="TM_pro_TauE-like"/>
</dbReference>
<accession>A0A1N6TZK2</accession>
<evidence type="ECO:0000256" key="1">
    <source>
        <dbReference type="ARBA" id="ARBA00004141"/>
    </source>
</evidence>
<dbReference type="GO" id="GO:0005886">
    <property type="term" value="C:plasma membrane"/>
    <property type="evidence" value="ECO:0007669"/>
    <property type="project" value="UniProtKB-SubCell"/>
</dbReference>
<feature type="transmembrane region" description="Helical" evidence="6">
    <location>
        <begin position="179"/>
        <end position="202"/>
    </location>
</feature>
<keyword evidence="3 6" id="KW-0812">Transmembrane</keyword>
<reference evidence="7 8" key="1">
    <citation type="submission" date="2018-06" db="EMBL/GenBank/DDBJ databases">
        <authorList>
            <consortium name="Pathogen Informatics"/>
            <person name="Doyle S."/>
        </authorList>
    </citation>
    <scope>NUCLEOTIDE SEQUENCE [LARGE SCALE GENOMIC DNA]</scope>
    <source>
        <strain evidence="7 8">NCTC10736</strain>
    </source>
</reference>
<feature type="transmembrane region" description="Helical" evidence="6">
    <location>
        <begin position="143"/>
        <end position="167"/>
    </location>
</feature>
<keyword evidence="5 6" id="KW-0472">Membrane</keyword>
<dbReference type="OrthoDB" id="457670at2"/>
<evidence type="ECO:0000256" key="5">
    <source>
        <dbReference type="ARBA" id="ARBA00023136"/>
    </source>
</evidence>
<protein>
    <recommendedName>
        <fullName evidence="6">Probable membrane transporter protein</fullName>
    </recommendedName>
</protein>
<evidence type="ECO:0000256" key="2">
    <source>
        <dbReference type="ARBA" id="ARBA00009142"/>
    </source>
</evidence>
<feature type="transmembrane region" description="Helical" evidence="6">
    <location>
        <begin position="247"/>
        <end position="265"/>
    </location>
</feature>
<dbReference type="EMBL" id="UGYV01000001">
    <property type="protein sequence ID" value="SUI60678.1"/>
    <property type="molecule type" value="Genomic_DNA"/>
</dbReference>
<proteinExistence type="inferred from homology"/>
<dbReference type="PANTHER" id="PTHR43483">
    <property type="entry name" value="MEMBRANE TRANSPORTER PROTEIN HI_0806-RELATED"/>
    <property type="match status" value="1"/>
</dbReference>
<gene>
    <name evidence="7" type="ORF">NCTC10736_00299</name>
</gene>
<dbReference type="Pfam" id="PF01925">
    <property type="entry name" value="TauE"/>
    <property type="match status" value="1"/>
</dbReference>
<dbReference type="RefSeq" id="WP_076496951.1">
    <property type="nucleotide sequence ID" value="NZ_BPFE01000036.1"/>
</dbReference>
<evidence type="ECO:0000313" key="8">
    <source>
        <dbReference type="Proteomes" id="UP000255061"/>
    </source>
</evidence>
<dbReference type="AlphaFoldDB" id="A0A1N6TZK2"/>
<feature type="transmembrane region" description="Helical" evidence="6">
    <location>
        <begin position="214"/>
        <end position="235"/>
    </location>
</feature>
<comment type="subcellular location">
    <subcellularLocation>
        <location evidence="6">Cell membrane</location>
        <topology evidence="6">Multi-pass membrane protein</topology>
    </subcellularLocation>
    <subcellularLocation>
        <location evidence="1">Membrane</location>
        <topology evidence="1">Multi-pass membrane protein</topology>
    </subcellularLocation>
</comment>
<keyword evidence="6" id="KW-1003">Cell membrane</keyword>
<sequence length="266" mass="27657">MDCLLSVFLICLALGAVVGFMAGLLGIGGGLIMVPSLLYILPSAGIHSAQLPHIAIATSLAAIILTSISSARAHHLRGNVPWPLLKTMLPGIMLGALTSGFIAEQISATTLQQGFAIFVVLMSIQMAYPFKTESNRHLPSAPVLFVVAALAAMIAGLMGIGGGVLLVPFLTFFGVKMRYAIGFSAATGLLISLSGSLGYIIAGFNAPELPYGTLGFIYLPALLGLVMTSVLMAPVGVKVASTWPTPVLKKVFALLLLCVGFKLIMT</sequence>
<feature type="transmembrane region" description="Helical" evidence="6">
    <location>
        <begin position="115"/>
        <end position="131"/>
    </location>
</feature>
<evidence type="ECO:0000313" key="7">
    <source>
        <dbReference type="EMBL" id="SUI60678.1"/>
    </source>
</evidence>
<dbReference type="PANTHER" id="PTHR43483:SF3">
    <property type="entry name" value="MEMBRANE TRANSPORTER PROTEIN HI_0806-RELATED"/>
    <property type="match status" value="1"/>
</dbReference>
<evidence type="ECO:0000256" key="3">
    <source>
        <dbReference type="ARBA" id="ARBA00022692"/>
    </source>
</evidence>
<keyword evidence="4 6" id="KW-1133">Transmembrane helix</keyword>
<feature type="transmembrane region" description="Helical" evidence="6">
    <location>
        <begin position="84"/>
        <end position="103"/>
    </location>
</feature>
<dbReference type="Proteomes" id="UP000255061">
    <property type="component" value="Unassembled WGS sequence"/>
</dbReference>
<dbReference type="STRING" id="365591.SAMN05421840_102249"/>
<evidence type="ECO:0000256" key="6">
    <source>
        <dbReference type="RuleBase" id="RU363041"/>
    </source>
</evidence>